<feature type="domain" description="Plant heme peroxidase family profile" evidence="13">
    <location>
        <begin position="70"/>
        <end position="146"/>
    </location>
</feature>
<feature type="binding site" evidence="9">
    <location>
        <position position="84"/>
    </location>
    <ligand>
        <name>Ca(2+)</name>
        <dbReference type="ChEBI" id="CHEBI:29108"/>
        <label>1</label>
    </ligand>
</feature>
<evidence type="ECO:0000256" key="5">
    <source>
        <dbReference type="ARBA" id="ARBA00022617"/>
    </source>
</evidence>
<dbReference type="InterPro" id="IPR000823">
    <property type="entry name" value="Peroxidase_pln"/>
</dbReference>
<gene>
    <name evidence="14" type="ORF">Tsubulata_012400</name>
</gene>
<dbReference type="GO" id="GO:0020037">
    <property type="term" value="F:heme binding"/>
    <property type="evidence" value="ECO:0007669"/>
    <property type="project" value="InterPro"/>
</dbReference>
<keyword evidence="4" id="KW-0575">Peroxidase</keyword>
<evidence type="ECO:0000313" key="15">
    <source>
        <dbReference type="Proteomes" id="UP001141552"/>
    </source>
</evidence>
<proteinExistence type="inferred from homology"/>
<dbReference type="PANTHER" id="PTHR31517">
    <property type="match status" value="1"/>
</dbReference>
<dbReference type="OrthoDB" id="1735424at2759"/>
<feature type="signal peptide" evidence="12">
    <location>
        <begin position="1"/>
        <end position="24"/>
    </location>
</feature>
<dbReference type="PROSITE" id="PS50873">
    <property type="entry name" value="PEROXIDASE_4"/>
    <property type="match status" value="1"/>
</dbReference>
<keyword evidence="9" id="KW-0106">Calcium</keyword>
<evidence type="ECO:0000256" key="4">
    <source>
        <dbReference type="ARBA" id="ARBA00022559"/>
    </source>
</evidence>
<reference evidence="14" key="1">
    <citation type="submission" date="2022-02" db="EMBL/GenBank/DDBJ databases">
        <authorList>
            <person name="Henning P.M."/>
            <person name="McCubbin A.G."/>
            <person name="Shore J.S."/>
        </authorList>
    </citation>
    <scope>NUCLEOTIDE SEQUENCE</scope>
    <source>
        <strain evidence="14">F60SS</strain>
        <tissue evidence="14">Leaves</tissue>
    </source>
</reference>
<feature type="chain" id="PRO_5040135167" description="peroxidase" evidence="12">
    <location>
        <begin position="25"/>
        <end position="196"/>
    </location>
</feature>
<evidence type="ECO:0000256" key="2">
    <source>
        <dbReference type="ARBA" id="ARBA00001970"/>
    </source>
</evidence>
<evidence type="ECO:0000256" key="12">
    <source>
        <dbReference type="SAM" id="SignalP"/>
    </source>
</evidence>
<comment type="cofactor">
    <cofactor evidence="2">
        <name>heme b</name>
        <dbReference type="ChEBI" id="CHEBI:60344"/>
    </cofactor>
</comment>
<evidence type="ECO:0000313" key="14">
    <source>
        <dbReference type="EMBL" id="KAJ4845222.1"/>
    </source>
</evidence>
<evidence type="ECO:0000256" key="3">
    <source>
        <dbReference type="ARBA" id="ARBA00012313"/>
    </source>
</evidence>
<dbReference type="Proteomes" id="UP001141552">
    <property type="component" value="Unassembled WGS sequence"/>
</dbReference>
<keyword evidence="15" id="KW-1185">Reference proteome</keyword>
<dbReference type="GO" id="GO:0046872">
    <property type="term" value="F:metal ion binding"/>
    <property type="evidence" value="ECO:0007669"/>
    <property type="project" value="UniProtKB-KW"/>
</dbReference>
<comment type="similarity">
    <text evidence="10">Belongs to the peroxidase family.</text>
</comment>
<dbReference type="GO" id="GO:0006979">
    <property type="term" value="P:response to oxidative stress"/>
    <property type="evidence" value="ECO:0007669"/>
    <property type="project" value="InterPro"/>
</dbReference>
<keyword evidence="8" id="KW-0408">Iron</keyword>
<comment type="catalytic activity">
    <reaction evidence="1">
        <text>2 a phenolic donor + H2O2 = 2 a phenolic radical donor + 2 H2O</text>
        <dbReference type="Rhea" id="RHEA:56136"/>
        <dbReference type="ChEBI" id="CHEBI:15377"/>
        <dbReference type="ChEBI" id="CHEBI:16240"/>
        <dbReference type="ChEBI" id="CHEBI:139520"/>
        <dbReference type="ChEBI" id="CHEBI:139521"/>
        <dbReference type="EC" id="1.11.1.7"/>
    </reaction>
</comment>
<evidence type="ECO:0000256" key="7">
    <source>
        <dbReference type="ARBA" id="ARBA00023002"/>
    </source>
</evidence>
<keyword evidence="6 9" id="KW-0479">Metal-binding</keyword>
<dbReference type="GO" id="GO:0140825">
    <property type="term" value="F:lactoperoxidase activity"/>
    <property type="evidence" value="ECO:0007669"/>
    <property type="project" value="UniProtKB-EC"/>
</dbReference>
<dbReference type="InterPro" id="IPR002016">
    <property type="entry name" value="Haem_peroxidase"/>
</dbReference>
<dbReference type="PANTHER" id="PTHR31517:SF11">
    <property type="entry name" value="PEROXIDASE 31"/>
    <property type="match status" value="1"/>
</dbReference>
<accession>A0A9Q0JLD4</accession>
<evidence type="ECO:0000256" key="9">
    <source>
        <dbReference type="PIRSR" id="PIRSR600823-3"/>
    </source>
</evidence>
<dbReference type="Pfam" id="PF00141">
    <property type="entry name" value="peroxidase"/>
    <property type="match status" value="1"/>
</dbReference>
<sequence>MEYCFSYFSSFFPFLLLFPHGFSCFHGRCSRTPPTQPPPPSPGTLRAPPPLPLTPPSFLHCAPLCSQRNDLEKLLSSTPFNSAELDTDINLSLPGDAFDLLTRSKTALELSFPGTVSCTDILTAATSDLVTMVGGPYYSVLFGRKDYRVFAGLSTLASLSHRDLHGGFRPRQHSGPQVLLRPNHRARTGGSHPGTS</sequence>
<evidence type="ECO:0000256" key="8">
    <source>
        <dbReference type="ARBA" id="ARBA00023004"/>
    </source>
</evidence>
<dbReference type="AlphaFoldDB" id="A0A9Q0JLD4"/>
<dbReference type="InterPro" id="IPR010255">
    <property type="entry name" value="Haem_peroxidase_sf"/>
</dbReference>
<dbReference type="EMBL" id="JAKUCV010001740">
    <property type="protein sequence ID" value="KAJ4845222.1"/>
    <property type="molecule type" value="Genomic_DNA"/>
</dbReference>
<keyword evidence="12" id="KW-0732">Signal</keyword>
<comment type="cofactor">
    <cofactor evidence="9">
        <name>Ca(2+)</name>
        <dbReference type="ChEBI" id="CHEBI:29108"/>
    </cofactor>
    <text evidence="9">Binds 2 calcium ions per subunit.</text>
</comment>
<dbReference type="EC" id="1.11.1.7" evidence="3"/>
<evidence type="ECO:0000256" key="10">
    <source>
        <dbReference type="RuleBase" id="RU004241"/>
    </source>
</evidence>
<protein>
    <recommendedName>
        <fullName evidence="3">peroxidase</fullName>
        <ecNumber evidence="3">1.11.1.7</ecNumber>
    </recommendedName>
</protein>
<organism evidence="14 15">
    <name type="scientific">Turnera subulata</name>
    <dbReference type="NCBI Taxonomy" id="218843"/>
    <lineage>
        <taxon>Eukaryota</taxon>
        <taxon>Viridiplantae</taxon>
        <taxon>Streptophyta</taxon>
        <taxon>Embryophyta</taxon>
        <taxon>Tracheophyta</taxon>
        <taxon>Spermatophyta</taxon>
        <taxon>Magnoliopsida</taxon>
        <taxon>eudicotyledons</taxon>
        <taxon>Gunneridae</taxon>
        <taxon>Pentapetalae</taxon>
        <taxon>rosids</taxon>
        <taxon>fabids</taxon>
        <taxon>Malpighiales</taxon>
        <taxon>Passifloraceae</taxon>
        <taxon>Turnera</taxon>
    </lineage>
</organism>
<comment type="caution">
    <text evidence="14">The sequence shown here is derived from an EMBL/GenBank/DDBJ whole genome shotgun (WGS) entry which is preliminary data.</text>
</comment>
<evidence type="ECO:0000256" key="11">
    <source>
        <dbReference type="SAM" id="MobiDB-lite"/>
    </source>
</evidence>
<evidence type="ECO:0000259" key="13">
    <source>
        <dbReference type="PROSITE" id="PS50873"/>
    </source>
</evidence>
<dbReference type="PRINTS" id="PR00461">
    <property type="entry name" value="PLPEROXIDASE"/>
</dbReference>
<keyword evidence="5" id="KW-0349">Heme</keyword>
<reference evidence="14" key="2">
    <citation type="journal article" date="2023" name="Plants (Basel)">
        <title>Annotation of the Turnera subulata (Passifloraceae) Draft Genome Reveals the S-Locus Evolved after the Divergence of Turneroideae from Passifloroideae in a Stepwise Manner.</title>
        <authorList>
            <person name="Henning P.M."/>
            <person name="Roalson E.H."/>
            <person name="Mir W."/>
            <person name="McCubbin A.G."/>
            <person name="Shore J.S."/>
        </authorList>
    </citation>
    <scope>NUCLEOTIDE SEQUENCE</scope>
    <source>
        <tissue evidence="14">Leaves</tissue>
    </source>
</reference>
<dbReference type="SUPFAM" id="SSF48113">
    <property type="entry name" value="Heme-dependent peroxidases"/>
    <property type="match status" value="1"/>
</dbReference>
<dbReference type="Gene3D" id="1.10.520.10">
    <property type="match status" value="1"/>
</dbReference>
<feature type="region of interest" description="Disordered" evidence="11">
    <location>
        <begin position="167"/>
        <end position="196"/>
    </location>
</feature>
<evidence type="ECO:0000256" key="6">
    <source>
        <dbReference type="ARBA" id="ARBA00022723"/>
    </source>
</evidence>
<name>A0A9Q0JLD4_9ROSI</name>
<keyword evidence="7" id="KW-0560">Oxidoreductase</keyword>
<dbReference type="PRINTS" id="PR00458">
    <property type="entry name" value="PEROXIDASE"/>
</dbReference>
<evidence type="ECO:0000256" key="1">
    <source>
        <dbReference type="ARBA" id="ARBA00000189"/>
    </source>
</evidence>